<dbReference type="SUPFAM" id="SSF55811">
    <property type="entry name" value="Nudix"/>
    <property type="match status" value="1"/>
</dbReference>
<keyword evidence="2" id="KW-0378">Hydrolase</keyword>
<organism evidence="4 5">
    <name type="scientific">Ferrimicrobium acidiphilum</name>
    <dbReference type="NCBI Taxonomy" id="121039"/>
    <lineage>
        <taxon>Bacteria</taxon>
        <taxon>Bacillati</taxon>
        <taxon>Actinomycetota</taxon>
        <taxon>Acidimicrobiia</taxon>
        <taxon>Acidimicrobiales</taxon>
        <taxon>Acidimicrobiaceae</taxon>
        <taxon>Ferrimicrobium</taxon>
    </lineage>
</organism>
<evidence type="ECO:0000313" key="5">
    <source>
        <dbReference type="Proteomes" id="UP001560267"/>
    </source>
</evidence>
<evidence type="ECO:0000259" key="3">
    <source>
        <dbReference type="PROSITE" id="PS51462"/>
    </source>
</evidence>
<gene>
    <name evidence="4" type="ORF">AB6A68_04755</name>
</gene>
<comment type="similarity">
    <text evidence="1">Belongs to the Nudix hydrolase family.</text>
</comment>
<dbReference type="EMBL" id="JBFSHR010000011">
    <property type="protein sequence ID" value="MEX6429146.1"/>
    <property type="molecule type" value="Genomic_DNA"/>
</dbReference>
<dbReference type="PANTHER" id="PTHR43736">
    <property type="entry name" value="ADP-RIBOSE PYROPHOSPHATASE"/>
    <property type="match status" value="1"/>
</dbReference>
<keyword evidence="5" id="KW-1185">Reference proteome</keyword>
<dbReference type="InterPro" id="IPR020084">
    <property type="entry name" value="NUDIX_hydrolase_CS"/>
</dbReference>
<dbReference type="InterPro" id="IPR000086">
    <property type="entry name" value="NUDIX_hydrolase_dom"/>
</dbReference>
<dbReference type="InterPro" id="IPR015797">
    <property type="entry name" value="NUDIX_hydrolase-like_dom_sf"/>
</dbReference>
<feature type="domain" description="Nudix hydrolase" evidence="3">
    <location>
        <begin position="13"/>
        <end position="139"/>
    </location>
</feature>
<name>A0ABV3Y2F5_9ACTN</name>
<comment type="caution">
    <text evidence="4">The sequence shown here is derived from an EMBL/GenBank/DDBJ whole genome shotgun (WGS) entry which is preliminary data.</text>
</comment>
<reference evidence="4 5" key="1">
    <citation type="submission" date="2024-07" db="EMBL/GenBank/DDBJ databases">
        <title>Draft Genome Sequence of Ferrimicrobium acidiphilum Strain YE2023, Isolated from a Pulp of Bioleach Reactor.</title>
        <authorList>
            <person name="Elkina Y.A."/>
            <person name="Bulaeva A.G."/>
            <person name="Beletsky A.V."/>
            <person name="Mardanov A.V."/>
        </authorList>
    </citation>
    <scope>NUCLEOTIDE SEQUENCE [LARGE SCALE GENOMIC DNA]</scope>
    <source>
        <strain evidence="4 5">YE2023</strain>
    </source>
</reference>
<dbReference type="Gene3D" id="3.90.79.10">
    <property type="entry name" value="Nucleoside Triphosphate Pyrophosphohydrolase"/>
    <property type="match status" value="1"/>
</dbReference>
<proteinExistence type="inferred from homology"/>
<dbReference type="PROSITE" id="PS00893">
    <property type="entry name" value="NUDIX_BOX"/>
    <property type="match status" value="1"/>
</dbReference>
<dbReference type="RefSeq" id="WP_298382981.1">
    <property type="nucleotide sequence ID" value="NZ_JBFSHR010000011.1"/>
</dbReference>
<dbReference type="PANTHER" id="PTHR43736:SF1">
    <property type="entry name" value="DIHYDRONEOPTERIN TRIPHOSPHATE DIPHOSPHATASE"/>
    <property type="match status" value="1"/>
</dbReference>
<evidence type="ECO:0000313" key="4">
    <source>
        <dbReference type="EMBL" id="MEX6429146.1"/>
    </source>
</evidence>
<protein>
    <submittedName>
        <fullName evidence="4">NUDIX domain-containing protein</fullName>
    </submittedName>
</protein>
<accession>A0ABV3Y2F5</accession>
<sequence>MPGIVATSSRPETLQMAVSAIVIWRNQLLLVRRSPPIPEQWAPPGGKVNPGEHLLMALRRETREEIGVALNPVRFVAELELHMRAKRYVLVAFLCDIMLEPERLNAATDALETRWLSLENARRLPLAPGVHDVLDRLTLR</sequence>
<dbReference type="PROSITE" id="PS51462">
    <property type="entry name" value="NUDIX"/>
    <property type="match status" value="1"/>
</dbReference>
<dbReference type="Pfam" id="PF00293">
    <property type="entry name" value="NUDIX"/>
    <property type="match status" value="1"/>
</dbReference>
<evidence type="ECO:0000256" key="2">
    <source>
        <dbReference type="ARBA" id="ARBA00022801"/>
    </source>
</evidence>
<evidence type="ECO:0000256" key="1">
    <source>
        <dbReference type="ARBA" id="ARBA00005582"/>
    </source>
</evidence>
<dbReference type="Proteomes" id="UP001560267">
    <property type="component" value="Unassembled WGS sequence"/>
</dbReference>